<evidence type="ECO:0000313" key="1">
    <source>
        <dbReference type="EMBL" id="GIJ64845.1"/>
    </source>
</evidence>
<dbReference type="EMBL" id="BOPG01000132">
    <property type="protein sequence ID" value="GIJ64845.1"/>
    <property type="molecule type" value="Genomic_DNA"/>
</dbReference>
<comment type="caution">
    <text evidence="1">The sequence shown here is derived from an EMBL/GenBank/DDBJ whole genome shotgun (WGS) entry which is preliminary data.</text>
</comment>
<accession>A0A8J3ZMU2</accession>
<dbReference type="Proteomes" id="UP000612585">
    <property type="component" value="Unassembled WGS sequence"/>
</dbReference>
<reference evidence="1" key="1">
    <citation type="submission" date="2021-01" db="EMBL/GenBank/DDBJ databases">
        <title>Whole genome shotgun sequence of Virgisporangium aurantiacum NBRC 16421.</title>
        <authorList>
            <person name="Komaki H."/>
            <person name="Tamura T."/>
        </authorList>
    </citation>
    <scope>NUCLEOTIDE SEQUENCE</scope>
    <source>
        <strain evidence="1">NBRC 16421</strain>
    </source>
</reference>
<sequence length="110" mass="11968">MSPPGSAFGDPIASAAWITRPDHRMGWRHERHGHLRRYVTPDHEADQSPAQVRLFDIENDITGFPLTVDALDAALNLADPRAGRGCSSWVSDGEFTGDERLPISTASTGS</sequence>
<evidence type="ECO:0000313" key="2">
    <source>
        <dbReference type="Proteomes" id="UP000612585"/>
    </source>
</evidence>
<protein>
    <submittedName>
        <fullName evidence="1">Uncharacterized protein</fullName>
    </submittedName>
</protein>
<organism evidence="1 2">
    <name type="scientific">Virgisporangium aurantiacum</name>
    <dbReference type="NCBI Taxonomy" id="175570"/>
    <lineage>
        <taxon>Bacteria</taxon>
        <taxon>Bacillati</taxon>
        <taxon>Actinomycetota</taxon>
        <taxon>Actinomycetes</taxon>
        <taxon>Micromonosporales</taxon>
        <taxon>Micromonosporaceae</taxon>
        <taxon>Virgisporangium</taxon>
    </lineage>
</organism>
<gene>
    <name evidence="1" type="ORF">Vau01_123610</name>
</gene>
<name>A0A8J3ZMU2_9ACTN</name>
<dbReference type="AlphaFoldDB" id="A0A8J3ZMU2"/>
<proteinExistence type="predicted"/>
<keyword evidence="2" id="KW-1185">Reference proteome</keyword>
<dbReference type="RefSeq" id="WP_204014481.1">
    <property type="nucleotide sequence ID" value="NZ_BOPG01000132.1"/>
</dbReference>